<proteinExistence type="predicted"/>
<sequence>MNKLSLPTVGLVLLAWSISSAANATLPALEAEYALAACTQALNKAFKEPLDRDRKAMFNLAFDVCRSHQVDVNMAVNQLTESNTPYNKRPPE</sequence>
<gene>
    <name evidence="2" type="ORF">DU002_09825</name>
</gene>
<protein>
    <submittedName>
        <fullName evidence="2">Uncharacterized protein</fullName>
    </submittedName>
</protein>
<dbReference type="Proteomes" id="UP000252558">
    <property type="component" value="Unassembled WGS sequence"/>
</dbReference>
<dbReference type="RefSeq" id="WP_114338203.1">
    <property type="nucleotide sequence ID" value="NZ_QPID01000005.1"/>
</dbReference>
<dbReference type="EMBL" id="QPID01000005">
    <property type="protein sequence ID" value="RCU49916.1"/>
    <property type="molecule type" value="Genomic_DNA"/>
</dbReference>
<dbReference type="AlphaFoldDB" id="A0A368NID4"/>
<keyword evidence="1" id="KW-0732">Signal</keyword>
<keyword evidence="3" id="KW-1185">Reference proteome</keyword>
<comment type="caution">
    <text evidence="2">The sequence shown here is derived from an EMBL/GenBank/DDBJ whole genome shotgun (WGS) entry which is preliminary data.</text>
</comment>
<evidence type="ECO:0000313" key="2">
    <source>
        <dbReference type="EMBL" id="RCU49916.1"/>
    </source>
</evidence>
<reference evidence="2 3" key="1">
    <citation type="submission" date="2018-07" db="EMBL/GenBank/DDBJ databases">
        <title>Corallincola holothuriorum sp. nov., a new facultative anaerobe isolated from sea cucumber Apostichopus japonicus.</title>
        <authorList>
            <person name="Xia H."/>
        </authorList>
    </citation>
    <scope>NUCLEOTIDE SEQUENCE [LARGE SCALE GENOMIC DNA]</scope>
    <source>
        <strain evidence="2 3">C4</strain>
    </source>
</reference>
<evidence type="ECO:0000256" key="1">
    <source>
        <dbReference type="SAM" id="SignalP"/>
    </source>
</evidence>
<feature type="signal peptide" evidence="1">
    <location>
        <begin position="1"/>
        <end position="21"/>
    </location>
</feature>
<accession>A0A368NID4</accession>
<name>A0A368NID4_9GAMM</name>
<feature type="chain" id="PRO_5016694603" evidence="1">
    <location>
        <begin position="22"/>
        <end position="92"/>
    </location>
</feature>
<organism evidence="2 3">
    <name type="scientific">Corallincola holothuriorum</name>
    <dbReference type="NCBI Taxonomy" id="2282215"/>
    <lineage>
        <taxon>Bacteria</taxon>
        <taxon>Pseudomonadati</taxon>
        <taxon>Pseudomonadota</taxon>
        <taxon>Gammaproteobacteria</taxon>
        <taxon>Alteromonadales</taxon>
        <taxon>Psychromonadaceae</taxon>
        <taxon>Corallincola</taxon>
    </lineage>
</organism>
<evidence type="ECO:0000313" key="3">
    <source>
        <dbReference type="Proteomes" id="UP000252558"/>
    </source>
</evidence>